<sequence length="125" mass="14209">MDIAKDLARIDGLRAREIPAEPGYHQAVLGPRDWRSEEDCYAYEAALAELLTARWGEPSRWGTTTLVERGTRDGRIAEAWALLSVFATELRTWEVEGSWVVLTVLDREPEETPKVFVLITREDPP</sequence>
<gene>
    <name evidence="1" type="ORF">STRCI_001186</name>
</gene>
<keyword evidence="2" id="KW-1185">Reference proteome</keyword>
<dbReference type="Proteomes" id="UP001164439">
    <property type="component" value="Chromosome"/>
</dbReference>
<accession>A0ABY7K8X6</accession>
<evidence type="ECO:0000313" key="2">
    <source>
        <dbReference type="Proteomes" id="UP001164439"/>
    </source>
</evidence>
<proteinExistence type="predicted"/>
<evidence type="ECO:0000313" key="1">
    <source>
        <dbReference type="EMBL" id="WAZ20090.1"/>
    </source>
</evidence>
<reference evidence="1" key="1">
    <citation type="submission" date="2022-12" db="EMBL/GenBank/DDBJ databases">
        <authorList>
            <person name="Ruckert C."/>
            <person name="Busche T."/>
            <person name="Kalinowski J."/>
            <person name="Wittmann C."/>
        </authorList>
    </citation>
    <scope>NUCLEOTIDE SEQUENCE</scope>
    <source>
        <strain evidence="1">DSM 40467</strain>
    </source>
</reference>
<dbReference type="EMBL" id="CP114413">
    <property type="protein sequence ID" value="WAZ20090.1"/>
    <property type="molecule type" value="Genomic_DNA"/>
</dbReference>
<name>A0ABY7K8X6_9ACTN</name>
<dbReference type="RefSeq" id="WP_269657779.1">
    <property type="nucleotide sequence ID" value="NZ_CP114413.1"/>
</dbReference>
<organism evidence="1 2">
    <name type="scientific">Streptomyces cinnabarinus</name>
    <dbReference type="NCBI Taxonomy" id="67287"/>
    <lineage>
        <taxon>Bacteria</taxon>
        <taxon>Bacillati</taxon>
        <taxon>Actinomycetota</taxon>
        <taxon>Actinomycetes</taxon>
        <taxon>Kitasatosporales</taxon>
        <taxon>Streptomycetaceae</taxon>
        <taxon>Streptomyces</taxon>
    </lineage>
</organism>
<protein>
    <submittedName>
        <fullName evidence="1">Uncharacterized protein</fullName>
    </submittedName>
</protein>